<dbReference type="InterPro" id="IPR010280">
    <property type="entry name" value="U5_MeTrfase_fam"/>
</dbReference>
<dbReference type="PANTHER" id="PTHR11061">
    <property type="entry name" value="RNA M5U METHYLTRANSFERASE"/>
    <property type="match status" value="1"/>
</dbReference>
<feature type="active site" evidence="11">
    <location>
        <position position="425"/>
    </location>
</feature>
<dbReference type="PROSITE" id="PS01230">
    <property type="entry name" value="TRMA_1"/>
    <property type="match status" value="1"/>
</dbReference>
<evidence type="ECO:0000313" key="14">
    <source>
        <dbReference type="EMBL" id="MCE8020003.1"/>
    </source>
</evidence>
<keyword evidence="2 9" id="KW-0698">rRNA processing</keyword>
<evidence type="ECO:0000256" key="8">
    <source>
        <dbReference type="ARBA" id="ARBA00023014"/>
    </source>
</evidence>
<keyword evidence="8 9" id="KW-0411">Iron-sulfur</keyword>
<dbReference type="InterPro" id="IPR012340">
    <property type="entry name" value="NA-bd_OB-fold"/>
</dbReference>
<feature type="binding site" evidence="9 10">
    <location>
        <position position="330"/>
    </location>
    <ligand>
        <name>S-adenosyl-L-methionine</name>
        <dbReference type="ChEBI" id="CHEBI:59789"/>
    </ligand>
</feature>
<feature type="region of interest" description="Disordered" evidence="12">
    <location>
        <begin position="1"/>
        <end position="28"/>
    </location>
</feature>
<evidence type="ECO:0000256" key="6">
    <source>
        <dbReference type="ARBA" id="ARBA00022723"/>
    </source>
</evidence>
<feature type="binding site" evidence="9">
    <location>
        <position position="335"/>
    </location>
    <ligand>
        <name>S-adenosyl-L-methionine</name>
        <dbReference type="ChEBI" id="CHEBI:59789"/>
    </ligand>
</feature>
<evidence type="ECO:0000259" key="13">
    <source>
        <dbReference type="PROSITE" id="PS50926"/>
    </source>
</evidence>
<dbReference type="Gene3D" id="2.40.50.1070">
    <property type="match status" value="1"/>
</dbReference>
<keyword evidence="5 9" id="KW-0949">S-adenosyl-L-methionine</keyword>
<keyword evidence="4 9" id="KW-0808">Transferase</keyword>
<evidence type="ECO:0000256" key="12">
    <source>
        <dbReference type="SAM" id="MobiDB-lite"/>
    </source>
</evidence>
<evidence type="ECO:0000256" key="1">
    <source>
        <dbReference type="ARBA" id="ARBA00022485"/>
    </source>
</evidence>
<sequence length="477" mass="51750">MAMLGKRRPARQRSGVSGLHKRTNEATPIATRAEDDAVAIERLAHDGRGVARSTNGKTLFVEGALPGERVEVAVHRTRKRYDEAHVRELLEPAGERVVPPCNHYGQCGGCDLQHLAVEAQREHKRRVLVDLLEREGIELPTSPGLLAAEPLGYRRRARLGVKVDAEGGVHLGFRARHASRLVDIQTCEILQPELSALIGPLRALLCELDAPRLVGHLELIAADAARVVVVRQLRDRQADLQRWRAFGEAHGIAVAWLLGRETPTLEWLGEAPSLTYRLWGGEGELELGFAPGDFVQVNESVNRAMVATVREWLAPRSGQHPLGQRLLDLFAGIGNFSLPLAADGAAVTAVEGNPDMVDRLHGNAGRNGLDIEALQLDLNDEAAVAQLVARLSPATVVLDPPRDGADAVCRALAERPVPRLVYIACDPATLARDAARLVHGGYRIVRVAVADMFVHTSHLESLLLLEHGAGQPLSQGV</sequence>
<proteinExistence type="inferred from homology"/>
<dbReference type="SUPFAM" id="SSF53335">
    <property type="entry name" value="S-adenosyl-L-methionine-dependent methyltransferases"/>
    <property type="match status" value="1"/>
</dbReference>
<evidence type="ECO:0000256" key="10">
    <source>
        <dbReference type="PROSITE-ProRule" id="PRU01024"/>
    </source>
</evidence>
<dbReference type="Proteomes" id="UP001320122">
    <property type="component" value="Unassembled WGS sequence"/>
</dbReference>
<feature type="domain" description="TRAM" evidence="13">
    <location>
        <begin position="29"/>
        <end position="88"/>
    </location>
</feature>
<gene>
    <name evidence="9" type="primary">rlmD</name>
    <name evidence="14" type="ORF">HOP51_07730</name>
</gene>
<accession>A0ABS9AE69</accession>
<evidence type="ECO:0000256" key="2">
    <source>
        <dbReference type="ARBA" id="ARBA00022552"/>
    </source>
</evidence>
<keyword evidence="1 9" id="KW-0004">4Fe-4S</keyword>
<feature type="binding site" evidence="9">
    <location>
        <position position="101"/>
    </location>
    <ligand>
        <name>[4Fe-4S] cluster</name>
        <dbReference type="ChEBI" id="CHEBI:49883"/>
    </ligand>
</feature>
<dbReference type="Pfam" id="PF05958">
    <property type="entry name" value="tRNA_U5-meth_tr"/>
    <property type="match status" value="1"/>
</dbReference>
<keyword evidence="3 9" id="KW-0489">Methyltransferase</keyword>
<dbReference type="InterPro" id="IPR001566">
    <property type="entry name" value="23S_rRNA_MeTrfase_RlmD"/>
</dbReference>
<keyword evidence="7 9" id="KW-0408">Iron</keyword>
<evidence type="ECO:0000256" key="7">
    <source>
        <dbReference type="ARBA" id="ARBA00023004"/>
    </source>
</evidence>
<dbReference type="EC" id="2.1.1.190" evidence="9"/>
<feature type="binding site" evidence="9 10">
    <location>
        <position position="296"/>
    </location>
    <ligand>
        <name>S-adenosyl-L-methionine</name>
        <dbReference type="ChEBI" id="CHEBI:59789"/>
    </ligand>
</feature>
<dbReference type="InterPro" id="IPR029063">
    <property type="entry name" value="SAM-dependent_MTases_sf"/>
</dbReference>
<feature type="active site" description="Nucleophile" evidence="9 10">
    <location>
        <position position="425"/>
    </location>
</feature>
<comment type="caution">
    <text evidence="14">The sequence shown here is derived from an EMBL/GenBank/DDBJ whole genome shotgun (WGS) entry which is preliminary data.</text>
</comment>
<dbReference type="SUPFAM" id="SSF50249">
    <property type="entry name" value="Nucleic acid-binding proteins"/>
    <property type="match status" value="1"/>
</dbReference>
<dbReference type="InterPro" id="IPR002792">
    <property type="entry name" value="TRAM_dom"/>
</dbReference>
<dbReference type="PROSITE" id="PS51687">
    <property type="entry name" value="SAM_MT_RNA_M5U"/>
    <property type="match status" value="1"/>
</dbReference>
<dbReference type="InterPro" id="IPR030390">
    <property type="entry name" value="MeTrfase_TrmA_AS"/>
</dbReference>
<keyword evidence="6 9" id="KW-0479">Metal-binding</keyword>
<dbReference type="PANTHER" id="PTHR11061:SF49">
    <property type="entry name" value="23S RRNA (URACIL(1939)-C(5))-METHYLTRANSFERASE RLMD"/>
    <property type="match status" value="1"/>
</dbReference>
<protein>
    <recommendedName>
        <fullName evidence="9">23S rRNA (uracil(1939)-C(5))-methyltransferase RlmD</fullName>
        <ecNumber evidence="9">2.1.1.190</ecNumber>
    </recommendedName>
    <alternativeName>
        <fullName evidence="9">23S rRNA(m5U1939)-methyltransferase</fullName>
    </alternativeName>
</protein>
<feature type="binding site" evidence="9">
    <location>
        <position position="107"/>
    </location>
    <ligand>
        <name>[4Fe-4S] cluster</name>
        <dbReference type="ChEBI" id="CHEBI:49883"/>
    </ligand>
</feature>
<evidence type="ECO:0000256" key="11">
    <source>
        <dbReference type="PROSITE-ProRule" id="PRU10015"/>
    </source>
</evidence>
<feature type="binding site" evidence="9 10">
    <location>
        <position position="399"/>
    </location>
    <ligand>
        <name>S-adenosyl-L-methionine</name>
        <dbReference type="ChEBI" id="CHEBI:59789"/>
    </ligand>
</feature>
<dbReference type="RefSeq" id="WP_234273378.1">
    <property type="nucleotide sequence ID" value="NZ_JABFTT010000005.1"/>
</dbReference>
<feature type="binding site" evidence="9">
    <location>
        <position position="187"/>
    </location>
    <ligand>
        <name>[4Fe-4S] cluster</name>
        <dbReference type="ChEBI" id="CHEBI:49883"/>
    </ligand>
</feature>
<organism evidence="14 15">
    <name type="scientific">Billgrantia zhangzhouensis</name>
    <dbReference type="NCBI Taxonomy" id="2733481"/>
    <lineage>
        <taxon>Bacteria</taxon>
        <taxon>Pseudomonadati</taxon>
        <taxon>Pseudomonadota</taxon>
        <taxon>Gammaproteobacteria</taxon>
        <taxon>Oceanospirillales</taxon>
        <taxon>Halomonadaceae</taxon>
        <taxon>Billgrantia</taxon>
    </lineage>
</organism>
<evidence type="ECO:0000256" key="3">
    <source>
        <dbReference type="ARBA" id="ARBA00022603"/>
    </source>
</evidence>
<dbReference type="Gene3D" id="3.40.50.150">
    <property type="entry name" value="Vaccinia Virus protein VP39"/>
    <property type="match status" value="1"/>
</dbReference>
<evidence type="ECO:0000256" key="9">
    <source>
        <dbReference type="HAMAP-Rule" id="MF_01010"/>
    </source>
</evidence>
<dbReference type="HAMAP" id="MF_01010">
    <property type="entry name" value="23SrRNA_methyltr_RlmD"/>
    <property type="match status" value="1"/>
</dbReference>
<dbReference type="Gene3D" id="2.40.50.140">
    <property type="entry name" value="Nucleic acid-binding proteins"/>
    <property type="match status" value="1"/>
</dbReference>
<keyword evidence="15" id="KW-1185">Reference proteome</keyword>
<comment type="catalytic activity">
    <reaction evidence="9">
        <text>uridine(1939) in 23S rRNA + S-adenosyl-L-methionine = 5-methyluridine(1939) in 23S rRNA + S-adenosyl-L-homocysteine + H(+)</text>
        <dbReference type="Rhea" id="RHEA:42908"/>
        <dbReference type="Rhea" id="RHEA-COMP:10278"/>
        <dbReference type="Rhea" id="RHEA-COMP:10279"/>
        <dbReference type="ChEBI" id="CHEBI:15378"/>
        <dbReference type="ChEBI" id="CHEBI:57856"/>
        <dbReference type="ChEBI" id="CHEBI:59789"/>
        <dbReference type="ChEBI" id="CHEBI:65315"/>
        <dbReference type="ChEBI" id="CHEBI:74447"/>
        <dbReference type="EC" id="2.1.1.190"/>
    </reaction>
</comment>
<dbReference type="Pfam" id="PF01938">
    <property type="entry name" value="TRAM"/>
    <property type="match status" value="1"/>
</dbReference>
<name>A0ABS9AE69_9GAMM</name>
<feature type="binding site" evidence="9 10">
    <location>
        <position position="351"/>
    </location>
    <ligand>
        <name>S-adenosyl-L-methionine</name>
        <dbReference type="ChEBI" id="CHEBI:59789"/>
    </ligand>
</feature>
<reference evidence="14 15" key="1">
    <citation type="journal article" date="2021" name="Front. Microbiol.">
        <title>Aerobic Denitrification and Heterotrophic Sulfur Oxidation in the Genus Halomonas Revealed by Six Novel Species Characterizations and Genome-Based Analysis.</title>
        <authorList>
            <person name="Wang L."/>
            <person name="Shao Z."/>
        </authorList>
    </citation>
    <scope>NUCLEOTIDE SEQUENCE [LARGE SCALE GENOMIC DNA]</scope>
    <source>
        <strain evidence="14 15">MCCC 1A11036</strain>
    </source>
</reference>
<dbReference type="PROSITE" id="PS50926">
    <property type="entry name" value="TRAM"/>
    <property type="match status" value="1"/>
</dbReference>
<feature type="binding site" evidence="9">
    <location>
        <position position="377"/>
    </location>
    <ligand>
        <name>S-adenosyl-L-methionine</name>
        <dbReference type="ChEBI" id="CHEBI:59789"/>
    </ligand>
</feature>
<comment type="function">
    <text evidence="9">Catalyzes the formation of 5-methyl-uridine at position 1939 (m5U1939) in 23S rRNA.</text>
</comment>
<comment type="similarity">
    <text evidence="9">Belongs to the class I-like SAM-binding methyltransferase superfamily. RNA M5U methyltransferase family. RlmD subfamily.</text>
</comment>
<feature type="binding site" evidence="9">
    <location>
        <position position="110"/>
    </location>
    <ligand>
        <name>[4Fe-4S] cluster</name>
        <dbReference type="ChEBI" id="CHEBI:49883"/>
    </ligand>
</feature>
<evidence type="ECO:0000256" key="4">
    <source>
        <dbReference type="ARBA" id="ARBA00022679"/>
    </source>
</evidence>
<feature type="compositionally biased region" description="Basic residues" evidence="12">
    <location>
        <begin position="1"/>
        <end position="11"/>
    </location>
</feature>
<dbReference type="CDD" id="cd02440">
    <property type="entry name" value="AdoMet_MTases"/>
    <property type="match status" value="1"/>
</dbReference>
<evidence type="ECO:0000256" key="5">
    <source>
        <dbReference type="ARBA" id="ARBA00022691"/>
    </source>
</evidence>
<dbReference type="EMBL" id="JABFTT010000005">
    <property type="protein sequence ID" value="MCE8020003.1"/>
    <property type="molecule type" value="Genomic_DNA"/>
</dbReference>
<evidence type="ECO:0000313" key="15">
    <source>
        <dbReference type="Proteomes" id="UP001320122"/>
    </source>
</evidence>